<dbReference type="InterPro" id="IPR036278">
    <property type="entry name" value="Sialidase_sf"/>
</dbReference>
<organism evidence="1 2">
    <name type="scientific">Simiduia agarivorans (strain DSM 21679 / JCM 13881 / BCRC 17597 / SA1)</name>
    <dbReference type="NCBI Taxonomy" id="1117647"/>
    <lineage>
        <taxon>Bacteria</taxon>
        <taxon>Pseudomonadati</taxon>
        <taxon>Pseudomonadota</taxon>
        <taxon>Gammaproteobacteria</taxon>
        <taxon>Cellvibrionales</taxon>
        <taxon>Cellvibrionaceae</taxon>
        <taxon>Simiduia</taxon>
    </lineage>
</organism>
<dbReference type="SUPFAM" id="SSF110296">
    <property type="entry name" value="Oligoxyloglucan reducing end-specific cellobiohydrolase"/>
    <property type="match status" value="1"/>
</dbReference>
<dbReference type="InterPro" id="IPR052025">
    <property type="entry name" value="Xyloglucanase_GH74"/>
</dbReference>
<name>K4KN35_SIMAS</name>
<gene>
    <name evidence="1" type="ordered locus">M5M_16555</name>
</gene>
<dbReference type="RefSeq" id="WP_015048594.1">
    <property type="nucleotide sequence ID" value="NC_018868.3"/>
</dbReference>
<dbReference type="PANTHER" id="PTHR43739:SF5">
    <property type="entry name" value="EXO-ALPHA-SIALIDASE"/>
    <property type="match status" value="1"/>
</dbReference>
<dbReference type="SUPFAM" id="SSF50939">
    <property type="entry name" value="Sialidases"/>
    <property type="match status" value="1"/>
</dbReference>
<dbReference type="AlphaFoldDB" id="K4KN35"/>
<dbReference type="HOGENOM" id="CLU_333964_0_0_6"/>
<dbReference type="eggNOG" id="COG5492">
    <property type="taxonomic scope" value="Bacteria"/>
</dbReference>
<sequence length="855" mass="94821">MKFFQSASFFTVIISMLIACSSDGSRSTYSSVAPILKWEYWAPGGGGEIQSIYLEPNVKNRFYVLSDMEGLYRTDDGGNSYRLLAAELPQLNVFGMVSDPVNPDRLYLGTHRMALISDDAGETWKAIDETLSYPIQLIAVNPRNPKHIVMALSAPDITDLNEQPMHVPEYVHGDKHPGLVFVSEDGGLSFEKHYYDPATLPEKNVWQLVFDPNHQLLYLASERGLFVSDNGGINWTSANMPEGYMAALGFEISPDGKTAFAIFSRSVTQSTVFVSDAKALAQGHAQWHQVDELFGLDDRTRLSQPGETRVEWDGESYTNPGQRYARLKIDPRSGQAAYGLANKVRVLMGKTMKHHNSSLFYSEFDVSNGLPERGNWQRIYYEQNKKGWQTSQGSDNYIQVDSFDFVPVPWGQHNKIILENGHGISLLDMDAPGFPKTGGETVLYQTAVTQANGAPGHTTWTNRGFVNTYNGDFATSENYFVAALSDQGLHESWDFGKSWIRDLRPIPEITASKSVEILKTEPPVVVLGTGYGYGASDIPMGLYAKVLVHHSPEDQWQHLAGGISRWNGEGAENRNGLPSVPEALQVHGHPDAWDYRIWAMAADSQVPGRLFVGFKGQGIYVADDVPALLTGNGNGFRRLPLGEIELPKTSLVTHPAKANTLYYPNGNEVYVYRGSQNLNHPGERIGEFPGLVEDVTAWLNEQGSLMLAVSARNEADASHNVFVSVDEGVHWHKVFDRASLKAAGVPSFFDTPAYPREDPLMPFMGGFVGYKNWLIVPVGSIRNNLGVFALRLNPAKLDQVSIFPITGKDNYRHGYTRVNEGELRWVKGEPWVVHSTRGAGVVAASLAPLDQWERQ</sequence>
<keyword evidence="2" id="KW-1185">Reference proteome</keyword>
<evidence type="ECO:0000313" key="1">
    <source>
        <dbReference type="EMBL" id="AFV00442.1"/>
    </source>
</evidence>
<dbReference type="KEGG" id="saga:M5M_16555"/>
<dbReference type="GO" id="GO:0010411">
    <property type="term" value="P:xyloglucan metabolic process"/>
    <property type="evidence" value="ECO:0007669"/>
    <property type="project" value="TreeGrafter"/>
</dbReference>
<dbReference type="EMBL" id="CP003746">
    <property type="protein sequence ID" value="AFV00442.1"/>
    <property type="molecule type" value="Genomic_DNA"/>
</dbReference>
<dbReference type="PANTHER" id="PTHR43739">
    <property type="entry name" value="XYLOGLUCANASE (EUROFUNG)"/>
    <property type="match status" value="1"/>
</dbReference>
<protein>
    <submittedName>
        <fullName evidence="1">Uncharacterized protein</fullName>
    </submittedName>
</protein>
<evidence type="ECO:0000313" key="2">
    <source>
        <dbReference type="Proteomes" id="UP000000466"/>
    </source>
</evidence>
<reference evidence="1 2" key="1">
    <citation type="journal article" date="2013" name="Genome Announc.">
        <title>Complete genome sequence of Simiduia agarivorans SA1(T), a marine bacterium able to degrade a variety of polysaccharides.</title>
        <authorList>
            <person name="Lin S.Y."/>
            <person name="Shieh W.Y."/>
            <person name="Chen J.S."/>
            <person name="Tang S.L."/>
        </authorList>
    </citation>
    <scope>NUCLEOTIDE SEQUENCE [LARGE SCALE GENOMIC DNA]</scope>
    <source>
        <strain evidence="2">DSM 21679 / JCM 13881 / BCRC 17597 / SA1</strain>
    </source>
</reference>
<proteinExistence type="predicted"/>
<dbReference type="STRING" id="1117647.M5M_16555"/>
<dbReference type="PROSITE" id="PS51257">
    <property type="entry name" value="PROKAR_LIPOPROTEIN"/>
    <property type="match status" value="1"/>
</dbReference>
<accession>K4KN35</accession>
<dbReference type="Proteomes" id="UP000000466">
    <property type="component" value="Chromosome"/>
</dbReference>
<dbReference type="Gene3D" id="2.130.10.10">
    <property type="entry name" value="YVTN repeat-like/Quinoprotein amine dehydrogenase"/>
    <property type="match status" value="2"/>
</dbReference>
<dbReference type="InterPro" id="IPR015943">
    <property type="entry name" value="WD40/YVTN_repeat-like_dom_sf"/>
</dbReference>